<evidence type="ECO:0000259" key="2">
    <source>
        <dbReference type="Pfam" id="PF02668"/>
    </source>
</evidence>
<dbReference type="InterPro" id="IPR003819">
    <property type="entry name" value="TauD/TfdA-like"/>
</dbReference>
<accession>A0A382VWP2</accession>
<sequence length="67" mass="8017">MRIRPLTPKFGMEIFDLTLSEVTEATEFPEIRRLFEEHSVLLFRNQKIDELQHLKFGQLFGPIEDRL</sequence>
<name>A0A382VWP2_9ZZZZ</name>
<organism evidence="3">
    <name type="scientific">marine metagenome</name>
    <dbReference type="NCBI Taxonomy" id="408172"/>
    <lineage>
        <taxon>unclassified sequences</taxon>
        <taxon>metagenomes</taxon>
        <taxon>ecological metagenomes</taxon>
    </lineage>
</organism>
<gene>
    <name evidence="3" type="ORF">METZ01_LOCUS403870</name>
</gene>
<dbReference type="SUPFAM" id="SSF51197">
    <property type="entry name" value="Clavaminate synthase-like"/>
    <property type="match status" value="1"/>
</dbReference>
<dbReference type="InterPro" id="IPR042098">
    <property type="entry name" value="TauD-like_sf"/>
</dbReference>
<protein>
    <recommendedName>
        <fullName evidence="2">TauD/TfdA-like domain-containing protein</fullName>
    </recommendedName>
</protein>
<dbReference type="GO" id="GO:0016491">
    <property type="term" value="F:oxidoreductase activity"/>
    <property type="evidence" value="ECO:0007669"/>
    <property type="project" value="UniProtKB-KW"/>
</dbReference>
<evidence type="ECO:0000256" key="1">
    <source>
        <dbReference type="ARBA" id="ARBA00023002"/>
    </source>
</evidence>
<reference evidence="3" key="1">
    <citation type="submission" date="2018-05" db="EMBL/GenBank/DDBJ databases">
        <authorList>
            <person name="Lanie J.A."/>
            <person name="Ng W.-L."/>
            <person name="Kazmierczak K.M."/>
            <person name="Andrzejewski T.M."/>
            <person name="Davidsen T.M."/>
            <person name="Wayne K.J."/>
            <person name="Tettelin H."/>
            <person name="Glass J.I."/>
            <person name="Rusch D."/>
            <person name="Podicherti R."/>
            <person name="Tsui H.-C.T."/>
            <person name="Winkler M.E."/>
        </authorList>
    </citation>
    <scope>NUCLEOTIDE SEQUENCE</scope>
</reference>
<feature type="domain" description="TauD/TfdA-like" evidence="2">
    <location>
        <begin position="3"/>
        <end position="65"/>
    </location>
</feature>
<dbReference type="AlphaFoldDB" id="A0A382VWP2"/>
<evidence type="ECO:0000313" key="3">
    <source>
        <dbReference type="EMBL" id="SVD51016.1"/>
    </source>
</evidence>
<dbReference type="Gene3D" id="3.60.130.10">
    <property type="entry name" value="Clavaminate synthase-like"/>
    <property type="match status" value="1"/>
</dbReference>
<dbReference type="EMBL" id="UINC01155265">
    <property type="protein sequence ID" value="SVD51016.1"/>
    <property type="molecule type" value="Genomic_DNA"/>
</dbReference>
<keyword evidence="1" id="KW-0560">Oxidoreductase</keyword>
<proteinExistence type="predicted"/>
<dbReference type="Pfam" id="PF02668">
    <property type="entry name" value="TauD"/>
    <property type="match status" value="1"/>
</dbReference>
<feature type="non-terminal residue" evidence="3">
    <location>
        <position position="67"/>
    </location>
</feature>